<dbReference type="EMBL" id="MCFA01000039">
    <property type="protein sequence ID" value="ORY13724.1"/>
    <property type="molecule type" value="Genomic_DNA"/>
</dbReference>
<protein>
    <recommendedName>
        <fullName evidence="4">CsbD-like domain-containing protein</fullName>
    </recommendedName>
</protein>
<reference evidence="2 3" key="1">
    <citation type="submission" date="2016-07" db="EMBL/GenBank/DDBJ databases">
        <title>Pervasive Adenine N6-methylation of Active Genes in Fungi.</title>
        <authorList>
            <consortium name="DOE Joint Genome Institute"/>
            <person name="Mondo S.J."/>
            <person name="Dannebaum R.O."/>
            <person name="Kuo R.C."/>
            <person name="Labutti K."/>
            <person name="Haridas S."/>
            <person name="Kuo A."/>
            <person name="Salamov A."/>
            <person name="Ahrendt S.R."/>
            <person name="Lipzen A."/>
            <person name="Sullivan W."/>
            <person name="Andreopoulos W.B."/>
            <person name="Clum A."/>
            <person name="Lindquist E."/>
            <person name="Daum C."/>
            <person name="Ramamoorthy G.K."/>
            <person name="Gryganskyi A."/>
            <person name="Culley D."/>
            <person name="Magnuson J.K."/>
            <person name="James T.Y."/>
            <person name="O'Malley M.A."/>
            <person name="Stajich J.E."/>
            <person name="Spatafora J.W."/>
            <person name="Visel A."/>
            <person name="Grigoriev I.V."/>
        </authorList>
    </citation>
    <scope>NUCLEOTIDE SEQUENCE [LARGE SCALE GENOMIC DNA]</scope>
    <source>
        <strain evidence="2 3">CBS 115471</strain>
    </source>
</reference>
<feature type="region of interest" description="Disordered" evidence="1">
    <location>
        <begin position="37"/>
        <end position="75"/>
    </location>
</feature>
<gene>
    <name evidence="2" type="ORF">BCR34DRAFT_561587</name>
</gene>
<sequence>MSSNENNQNTPGLIAGHAQYVKGAVEETIGNLTNAASWKTSGEHDKSAAVSAMREAGEKRENDNQSHGFGAAEEKAGKLVGCEGMLREGKESERKQESRVVWAGGRTI</sequence>
<dbReference type="OrthoDB" id="9999611at2759"/>
<evidence type="ECO:0000256" key="1">
    <source>
        <dbReference type="SAM" id="MobiDB-lite"/>
    </source>
</evidence>
<comment type="caution">
    <text evidence="2">The sequence shown here is derived from an EMBL/GenBank/DDBJ whole genome shotgun (WGS) entry which is preliminary data.</text>
</comment>
<evidence type="ECO:0000313" key="3">
    <source>
        <dbReference type="Proteomes" id="UP000193144"/>
    </source>
</evidence>
<evidence type="ECO:0000313" key="2">
    <source>
        <dbReference type="EMBL" id="ORY13724.1"/>
    </source>
</evidence>
<feature type="compositionally biased region" description="Basic and acidic residues" evidence="1">
    <location>
        <begin position="55"/>
        <end position="64"/>
    </location>
</feature>
<dbReference type="Proteomes" id="UP000193144">
    <property type="component" value="Unassembled WGS sequence"/>
</dbReference>
<dbReference type="AlphaFoldDB" id="A0A1Y1ZU37"/>
<name>A0A1Y1ZU37_9PLEO</name>
<organism evidence="2 3">
    <name type="scientific">Clohesyomyces aquaticus</name>
    <dbReference type="NCBI Taxonomy" id="1231657"/>
    <lineage>
        <taxon>Eukaryota</taxon>
        <taxon>Fungi</taxon>
        <taxon>Dikarya</taxon>
        <taxon>Ascomycota</taxon>
        <taxon>Pezizomycotina</taxon>
        <taxon>Dothideomycetes</taxon>
        <taxon>Pleosporomycetidae</taxon>
        <taxon>Pleosporales</taxon>
        <taxon>Lindgomycetaceae</taxon>
        <taxon>Clohesyomyces</taxon>
    </lineage>
</organism>
<accession>A0A1Y1ZU37</accession>
<proteinExistence type="predicted"/>
<evidence type="ECO:0008006" key="4">
    <source>
        <dbReference type="Google" id="ProtNLM"/>
    </source>
</evidence>
<feature type="compositionally biased region" description="Basic and acidic residues" evidence="1">
    <location>
        <begin position="87"/>
        <end position="98"/>
    </location>
</feature>
<keyword evidence="3" id="KW-1185">Reference proteome</keyword>
<feature type="region of interest" description="Disordered" evidence="1">
    <location>
        <begin position="87"/>
        <end position="108"/>
    </location>
</feature>